<dbReference type="Proteomes" id="UP000054564">
    <property type="component" value="Unassembled WGS sequence"/>
</dbReference>
<protein>
    <submittedName>
        <fullName evidence="1">Uncharacterized protein</fullName>
    </submittedName>
</protein>
<evidence type="ECO:0000313" key="1">
    <source>
        <dbReference type="EMBL" id="KNE90634.1"/>
    </source>
</evidence>
<evidence type="ECO:0000313" key="2">
    <source>
        <dbReference type="Proteomes" id="UP000054564"/>
    </source>
</evidence>
<dbReference type="EMBL" id="AJIL01000245">
    <property type="protein sequence ID" value="KNE90634.1"/>
    <property type="molecule type" value="Genomic_DNA"/>
</dbReference>
<organism evidence="1 2">
    <name type="scientific">Puccinia striiformis f. sp. tritici PST-78</name>
    <dbReference type="NCBI Taxonomy" id="1165861"/>
    <lineage>
        <taxon>Eukaryota</taxon>
        <taxon>Fungi</taxon>
        <taxon>Dikarya</taxon>
        <taxon>Basidiomycota</taxon>
        <taxon>Pucciniomycotina</taxon>
        <taxon>Pucciniomycetes</taxon>
        <taxon>Pucciniales</taxon>
        <taxon>Pucciniaceae</taxon>
        <taxon>Puccinia</taxon>
    </lineage>
</organism>
<comment type="caution">
    <text evidence="1">The sequence shown here is derived from an EMBL/GenBank/DDBJ whole genome shotgun (WGS) entry which is preliminary data.</text>
</comment>
<name>A0A0L0UV57_9BASI</name>
<accession>A0A0L0UV57</accession>
<sequence length="179" mass="20109">MVQVHPDLYIALLAKLQSKDPALQHYQHVPHPDGSCVATPYAMEDDAFESASGLYVSKTNQNRLVACHKHGQTWYGWVTHVYRLPEFNGRILVAVEVLQDACLGGAMVINDSFLQTLDGLELKVVQEDSGYVLLDPSELIAVCAYRHLPAWTFKYHLPLIVLRHIPHDLSHLLYPSPGE</sequence>
<proteinExistence type="predicted"/>
<dbReference type="AlphaFoldDB" id="A0A0L0UV57"/>
<keyword evidence="2" id="KW-1185">Reference proteome</keyword>
<gene>
    <name evidence="1" type="ORF">PSTG_15952</name>
</gene>
<reference evidence="2" key="1">
    <citation type="submission" date="2014-03" db="EMBL/GenBank/DDBJ databases">
        <title>The Genome Sequence of Puccinia striiformis f. sp. tritici PST-78.</title>
        <authorList>
            <consortium name="The Broad Institute Genome Sequencing Platform"/>
            <person name="Cuomo C."/>
            <person name="Hulbert S."/>
            <person name="Chen X."/>
            <person name="Walker B."/>
            <person name="Young S.K."/>
            <person name="Zeng Q."/>
            <person name="Gargeya S."/>
            <person name="Fitzgerald M."/>
            <person name="Haas B."/>
            <person name="Abouelleil A."/>
            <person name="Alvarado L."/>
            <person name="Arachchi H.M."/>
            <person name="Berlin A.M."/>
            <person name="Chapman S.B."/>
            <person name="Goldberg J."/>
            <person name="Griggs A."/>
            <person name="Gujja S."/>
            <person name="Hansen M."/>
            <person name="Howarth C."/>
            <person name="Imamovic A."/>
            <person name="Larimer J."/>
            <person name="McCowan C."/>
            <person name="Montmayeur A."/>
            <person name="Murphy C."/>
            <person name="Neiman D."/>
            <person name="Pearson M."/>
            <person name="Priest M."/>
            <person name="Roberts A."/>
            <person name="Saif S."/>
            <person name="Shea T."/>
            <person name="Sisk P."/>
            <person name="Sykes S."/>
            <person name="Wortman J."/>
            <person name="Nusbaum C."/>
            <person name="Birren B."/>
        </authorList>
    </citation>
    <scope>NUCLEOTIDE SEQUENCE [LARGE SCALE GENOMIC DNA]</scope>
    <source>
        <strain evidence="2">race PST-78</strain>
    </source>
</reference>